<dbReference type="SUPFAM" id="SSF52402">
    <property type="entry name" value="Adenine nucleotide alpha hydrolases-like"/>
    <property type="match status" value="1"/>
</dbReference>
<evidence type="ECO:0000313" key="3">
    <source>
        <dbReference type="Proteomes" id="UP001597187"/>
    </source>
</evidence>
<organism evidence="2 3">
    <name type="scientific">Halomarina rubra</name>
    <dbReference type="NCBI Taxonomy" id="2071873"/>
    <lineage>
        <taxon>Archaea</taxon>
        <taxon>Methanobacteriati</taxon>
        <taxon>Methanobacteriota</taxon>
        <taxon>Stenosarchaea group</taxon>
        <taxon>Halobacteria</taxon>
        <taxon>Halobacteriales</taxon>
        <taxon>Natronomonadaceae</taxon>
        <taxon>Halomarina</taxon>
    </lineage>
</organism>
<dbReference type="InterPro" id="IPR006016">
    <property type="entry name" value="UspA"/>
</dbReference>
<protein>
    <submittedName>
        <fullName evidence="2">Universal stress protein</fullName>
    </submittedName>
</protein>
<name>A0ABD6AZQ3_9EURY</name>
<evidence type="ECO:0000313" key="2">
    <source>
        <dbReference type="EMBL" id="MFD1514855.1"/>
    </source>
</evidence>
<accession>A0ABD6AZQ3</accession>
<dbReference type="Proteomes" id="UP001597187">
    <property type="component" value="Unassembled WGS sequence"/>
</dbReference>
<dbReference type="AlphaFoldDB" id="A0ABD6AZQ3"/>
<evidence type="ECO:0000259" key="1">
    <source>
        <dbReference type="Pfam" id="PF00582"/>
    </source>
</evidence>
<feature type="domain" description="UspA" evidence="1">
    <location>
        <begin position="8"/>
        <end position="130"/>
    </location>
</feature>
<comment type="caution">
    <text evidence="2">The sequence shown here is derived from an EMBL/GenBank/DDBJ whole genome shotgun (WGS) entry which is preliminary data.</text>
</comment>
<dbReference type="Pfam" id="PF00582">
    <property type="entry name" value="Usp"/>
    <property type="match status" value="1"/>
</dbReference>
<sequence>MSLLVHALVPVANADDARATARVLDRYAPERVTVVHVVEKGGGVPDKTPVEQSEEEAEKAFAAFRETFPDADTEVRYGSDVVDAVFEAARDLDASAVAFRPRGGSRFVQLLSGDRTLDLVTEGDLPVVALPGETDA</sequence>
<proteinExistence type="predicted"/>
<keyword evidence="3" id="KW-1185">Reference proteome</keyword>
<dbReference type="Gene3D" id="3.40.50.620">
    <property type="entry name" value="HUPs"/>
    <property type="match status" value="1"/>
</dbReference>
<dbReference type="InterPro" id="IPR014729">
    <property type="entry name" value="Rossmann-like_a/b/a_fold"/>
</dbReference>
<gene>
    <name evidence="2" type="ORF">ACFSBT_16355</name>
</gene>
<dbReference type="RefSeq" id="WP_250874788.1">
    <property type="nucleotide sequence ID" value="NZ_JALXFV010000008.1"/>
</dbReference>
<reference evidence="2 3" key="1">
    <citation type="journal article" date="2019" name="Int. J. Syst. Evol. Microbiol.">
        <title>The Global Catalogue of Microorganisms (GCM) 10K type strain sequencing project: providing services to taxonomists for standard genome sequencing and annotation.</title>
        <authorList>
            <consortium name="The Broad Institute Genomics Platform"/>
            <consortium name="The Broad Institute Genome Sequencing Center for Infectious Disease"/>
            <person name="Wu L."/>
            <person name="Ma J."/>
        </authorList>
    </citation>
    <scope>NUCLEOTIDE SEQUENCE [LARGE SCALE GENOMIC DNA]</scope>
    <source>
        <strain evidence="2 3">CGMCC 1.12563</strain>
    </source>
</reference>
<dbReference type="EMBL" id="JBHUDC010000008">
    <property type="protein sequence ID" value="MFD1514855.1"/>
    <property type="molecule type" value="Genomic_DNA"/>
</dbReference>